<organism evidence="1 2">
    <name type="scientific">Mucilaginibacter gossypiicola</name>
    <dbReference type="NCBI Taxonomy" id="551995"/>
    <lineage>
        <taxon>Bacteria</taxon>
        <taxon>Pseudomonadati</taxon>
        <taxon>Bacteroidota</taxon>
        <taxon>Sphingobacteriia</taxon>
        <taxon>Sphingobacteriales</taxon>
        <taxon>Sphingobacteriaceae</taxon>
        <taxon>Mucilaginibacter</taxon>
    </lineage>
</organism>
<evidence type="ECO:0008006" key="3">
    <source>
        <dbReference type="Google" id="ProtNLM"/>
    </source>
</evidence>
<evidence type="ECO:0000313" key="1">
    <source>
        <dbReference type="EMBL" id="SEO56499.1"/>
    </source>
</evidence>
<proteinExistence type="predicted"/>
<protein>
    <recommendedName>
        <fullName evidence="3">WG containing repeat-containing protein</fullName>
    </recommendedName>
</protein>
<dbReference type="InterPro" id="IPR011047">
    <property type="entry name" value="Quinoprotein_ADH-like_sf"/>
</dbReference>
<dbReference type="Pfam" id="PF25857">
    <property type="entry name" value="DUF7957"/>
    <property type="match status" value="1"/>
</dbReference>
<dbReference type="InterPro" id="IPR058263">
    <property type="entry name" value="DUF7957"/>
</dbReference>
<dbReference type="Proteomes" id="UP000198942">
    <property type="component" value="Unassembled WGS sequence"/>
</dbReference>
<sequence>MAADNPRKQNVSIVFWPKFNDSVTSTKKRFMNVGSYRVDQQKIIFETGKFIEFDFSVQDTLVFDGKIIVLLDVSGNIRFNRNVYAIDFNGELLWQIERSENLDLIGYCPFISVEAQNPKLVSFNWCGFKFIIDPDTGKVIESIFTK</sequence>
<name>A0A1H8QQK3_9SPHI</name>
<accession>A0A1H8QQK3</accession>
<evidence type="ECO:0000313" key="2">
    <source>
        <dbReference type="Proteomes" id="UP000198942"/>
    </source>
</evidence>
<dbReference type="AlphaFoldDB" id="A0A1H8QQK3"/>
<gene>
    <name evidence="1" type="ORF">SAMN05192574_109106</name>
</gene>
<dbReference type="EMBL" id="FOCL01000009">
    <property type="protein sequence ID" value="SEO56499.1"/>
    <property type="molecule type" value="Genomic_DNA"/>
</dbReference>
<dbReference type="SUPFAM" id="SSF50998">
    <property type="entry name" value="Quinoprotein alcohol dehydrogenase-like"/>
    <property type="match status" value="1"/>
</dbReference>
<keyword evidence="2" id="KW-1185">Reference proteome</keyword>
<reference evidence="2" key="1">
    <citation type="submission" date="2016-10" db="EMBL/GenBank/DDBJ databases">
        <authorList>
            <person name="Varghese N."/>
            <person name="Submissions S."/>
        </authorList>
    </citation>
    <scope>NUCLEOTIDE SEQUENCE [LARGE SCALE GENOMIC DNA]</scope>
    <source>
        <strain evidence="2">Gh-48</strain>
    </source>
</reference>